<dbReference type="Pfam" id="PF26125">
    <property type="entry name" value="AcrVA2-like"/>
    <property type="match status" value="1"/>
</dbReference>
<dbReference type="EMBL" id="FOFR01000030">
    <property type="protein sequence ID" value="SES28876.1"/>
    <property type="molecule type" value="Genomic_DNA"/>
</dbReference>
<accession>A0A1H9W4K3</accession>
<dbReference type="STRING" id="402600.SAMN05216188_13080"/>
<reference evidence="2" key="1">
    <citation type="submission" date="2016-10" db="EMBL/GenBank/DDBJ databases">
        <authorList>
            <person name="Varghese N."/>
            <person name="Submissions S."/>
        </authorList>
    </citation>
    <scope>NUCLEOTIDE SEQUENCE [LARGE SCALE GENOMIC DNA]</scope>
    <source>
        <strain evidence="2">CGMCC 4.3525</strain>
    </source>
</reference>
<sequence>MPDTPATDVIGRVDALLKESRRRYPDALATAGRLRESQHGRQLSWPSWCWPPMAGFHAYLTGKGVFPALELGRVTALTLWRLGRGVYVPDTEVADNAAGTLHATTSGGAAAWDRAVLLRVQDWARLPEWCCYLSFPSGFERREDVDAVLAPAGVFVHLEHDHNTGRPELRLLLDIDGTWDNLIPIPVYLDRPTLGAALADAGAVTQAVQAGHIGADVRSLAGPTRTDAVSGLIAWNVLPLALSLIDPDARFAGPTSPGTVPAPAQRHAGGLWKPAPATTQWNITYRSPGPHLKLVPTM</sequence>
<organism evidence="1 2">
    <name type="scientific">Lentzea xinjiangensis</name>
    <dbReference type="NCBI Taxonomy" id="402600"/>
    <lineage>
        <taxon>Bacteria</taxon>
        <taxon>Bacillati</taxon>
        <taxon>Actinomycetota</taxon>
        <taxon>Actinomycetes</taxon>
        <taxon>Pseudonocardiales</taxon>
        <taxon>Pseudonocardiaceae</taxon>
        <taxon>Lentzea</taxon>
    </lineage>
</organism>
<dbReference type="AlphaFoldDB" id="A0A1H9W4K3"/>
<keyword evidence="2" id="KW-1185">Reference proteome</keyword>
<evidence type="ECO:0000313" key="1">
    <source>
        <dbReference type="EMBL" id="SES28876.1"/>
    </source>
</evidence>
<protein>
    <submittedName>
        <fullName evidence="1">Uncharacterized protein</fullName>
    </submittedName>
</protein>
<evidence type="ECO:0000313" key="2">
    <source>
        <dbReference type="Proteomes" id="UP000199352"/>
    </source>
</evidence>
<dbReference type="Proteomes" id="UP000199352">
    <property type="component" value="Unassembled WGS sequence"/>
</dbReference>
<gene>
    <name evidence="1" type="ORF">SAMN05216188_13080</name>
</gene>
<proteinExistence type="predicted"/>
<name>A0A1H9W4K3_9PSEU</name>
<dbReference type="InterPro" id="IPR058915">
    <property type="entry name" value="AcrVA2-like"/>
</dbReference>